<dbReference type="PANTHER" id="PTHR30086">
    <property type="entry name" value="ARGININE EXPORTER PROTEIN ARGO"/>
    <property type="match status" value="1"/>
</dbReference>
<feature type="transmembrane region" description="Helical" evidence="7">
    <location>
        <begin position="144"/>
        <end position="168"/>
    </location>
</feature>
<dbReference type="PIRSF" id="PIRSF006324">
    <property type="entry name" value="LeuE"/>
    <property type="match status" value="1"/>
</dbReference>
<dbReference type="AlphaFoldDB" id="A0A1T4WHS2"/>
<evidence type="ECO:0000256" key="4">
    <source>
        <dbReference type="ARBA" id="ARBA00022692"/>
    </source>
</evidence>
<accession>A0A1T4WHS2</accession>
<evidence type="ECO:0000256" key="6">
    <source>
        <dbReference type="ARBA" id="ARBA00023136"/>
    </source>
</evidence>
<organism evidence="8 9">
    <name type="scientific">Paucidesulfovibrio gracilis DSM 16080</name>
    <dbReference type="NCBI Taxonomy" id="1121449"/>
    <lineage>
        <taxon>Bacteria</taxon>
        <taxon>Pseudomonadati</taxon>
        <taxon>Thermodesulfobacteriota</taxon>
        <taxon>Desulfovibrionia</taxon>
        <taxon>Desulfovibrionales</taxon>
        <taxon>Desulfovibrionaceae</taxon>
        <taxon>Paucidesulfovibrio</taxon>
    </lineage>
</organism>
<dbReference type="GO" id="GO:0005886">
    <property type="term" value="C:plasma membrane"/>
    <property type="evidence" value="ECO:0007669"/>
    <property type="project" value="UniProtKB-SubCell"/>
</dbReference>
<dbReference type="PANTHER" id="PTHR30086:SF14">
    <property type="entry name" value="HOMOSERINE_HOMOSERINE LACTONE EFFLUX PROTEIN"/>
    <property type="match status" value="1"/>
</dbReference>
<evidence type="ECO:0000256" key="5">
    <source>
        <dbReference type="ARBA" id="ARBA00022989"/>
    </source>
</evidence>
<feature type="transmembrane region" description="Helical" evidence="7">
    <location>
        <begin position="6"/>
        <end position="28"/>
    </location>
</feature>
<dbReference type="EMBL" id="FUYC01000003">
    <property type="protein sequence ID" value="SKA76886.1"/>
    <property type="molecule type" value="Genomic_DNA"/>
</dbReference>
<dbReference type="GO" id="GO:0042970">
    <property type="term" value="F:homoserine transmembrane transporter activity"/>
    <property type="evidence" value="ECO:0007669"/>
    <property type="project" value="TreeGrafter"/>
</dbReference>
<evidence type="ECO:0000256" key="3">
    <source>
        <dbReference type="ARBA" id="ARBA00022475"/>
    </source>
</evidence>
<name>A0A1T4WHS2_9BACT</name>
<dbReference type="Proteomes" id="UP000190027">
    <property type="component" value="Unassembled WGS sequence"/>
</dbReference>
<comment type="similarity">
    <text evidence="2">Belongs to the Rht family.</text>
</comment>
<dbReference type="Pfam" id="PF01810">
    <property type="entry name" value="LysE"/>
    <property type="match status" value="1"/>
</dbReference>
<dbReference type="STRING" id="1121449.SAMN02745704_00894"/>
<evidence type="ECO:0000256" key="1">
    <source>
        <dbReference type="ARBA" id="ARBA00004651"/>
    </source>
</evidence>
<keyword evidence="6 7" id="KW-0472">Membrane</keyword>
<feature type="transmembrane region" description="Helical" evidence="7">
    <location>
        <begin position="40"/>
        <end position="64"/>
    </location>
</feature>
<gene>
    <name evidence="8" type="ORF">SAMN02745704_00894</name>
</gene>
<keyword evidence="9" id="KW-1185">Reference proteome</keyword>
<evidence type="ECO:0000313" key="8">
    <source>
        <dbReference type="EMBL" id="SKA76886.1"/>
    </source>
</evidence>
<keyword evidence="5 7" id="KW-1133">Transmembrane helix</keyword>
<evidence type="ECO:0000256" key="7">
    <source>
        <dbReference type="SAM" id="Phobius"/>
    </source>
</evidence>
<comment type="subcellular location">
    <subcellularLocation>
        <location evidence="1">Cell membrane</location>
        <topology evidence="1">Multi-pass membrane protein</topology>
    </subcellularLocation>
</comment>
<keyword evidence="3" id="KW-1003">Cell membrane</keyword>
<keyword evidence="4 7" id="KW-0812">Transmembrane</keyword>
<dbReference type="RefSeq" id="WP_078716481.1">
    <property type="nucleotide sequence ID" value="NZ_FUYC01000003.1"/>
</dbReference>
<evidence type="ECO:0000256" key="2">
    <source>
        <dbReference type="ARBA" id="ARBA00007928"/>
    </source>
</evidence>
<dbReference type="InterPro" id="IPR001123">
    <property type="entry name" value="LeuE-type"/>
</dbReference>
<evidence type="ECO:0000313" key="9">
    <source>
        <dbReference type="Proteomes" id="UP000190027"/>
    </source>
</evidence>
<dbReference type="OrthoDB" id="9804822at2"/>
<reference evidence="8 9" key="1">
    <citation type="submission" date="2017-02" db="EMBL/GenBank/DDBJ databases">
        <authorList>
            <person name="Peterson S.W."/>
        </authorList>
    </citation>
    <scope>NUCLEOTIDE SEQUENCE [LARGE SCALE GENOMIC DNA]</scope>
    <source>
        <strain evidence="8 9">DSM 16080</strain>
    </source>
</reference>
<protein>
    <submittedName>
        <fullName evidence="8">Homoserine/homoserine lactone efflux protein</fullName>
    </submittedName>
</protein>
<feature type="transmembrane region" description="Helical" evidence="7">
    <location>
        <begin position="70"/>
        <end position="92"/>
    </location>
</feature>
<proteinExistence type="inferred from homology"/>
<sequence>MSFELWITAFVLLAFIAYTPGPMTMFSMSTSLRNGFGKTLPAIAGGSSAYLTQMLIVYLGLGVVVQSSCLVFNAIKWVGVAYLLVLAVRNWNADVTIADEVGSVPPPPLARRFFMGYATGMSNPKSILVFTVLFPQFIEPEHYTLHFAILASSFCVVQACSAMSYALFGAKAFRWLQRRCLTHLQSRVTAMILACAAGFLATSEK</sequence>